<sequence>MNLAVVGIGLIGGSVARALREAGQAERISAYDTDAQQLEQALSLGVIDRVGHSVADAVSDADLVLLAVPVGAVGSVVAALIPALAPGTVVTDVGSTKGSVIESVIAVCGEWPQWFVPGHPIAGGERFGVAASRADLFRGRRVILTPGSAVEESAIERVRSAWQSCGATVVEMEPQHHDEVLAATSHLPHVLAYALVDCLAGMESEREIFAYAAGGFRDFTRIASSSPRMWHDIVRANRAALLPVIDEFSRVLTSLRDAIERDDGEAVLAQFQHARSAREQYLETVERAFKNQ</sequence>
<dbReference type="Gene3D" id="3.40.50.720">
    <property type="entry name" value="NAD(P)-binding Rossmann-like Domain"/>
    <property type="match status" value="1"/>
</dbReference>
<dbReference type="InterPro" id="IPR036291">
    <property type="entry name" value="NAD(P)-bd_dom_sf"/>
</dbReference>
<feature type="domain" description="Prephenate/arogenate dehydrogenase" evidence="2">
    <location>
        <begin position="1"/>
        <end position="289"/>
    </location>
</feature>
<keyword evidence="4" id="KW-1185">Reference proteome</keyword>
<reference evidence="3 4" key="1">
    <citation type="submission" date="2023-09" db="EMBL/GenBank/DDBJ databases">
        <authorList>
            <person name="Rey-Velasco X."/>
        </authorList>
    </citation>
    <scope>NUCLEOTIDE SEQUENCE [LARGE SCALE GENOMIC DNA]</scope>
    <source>
        <strain evidence="3 4">W345</strain>
    </source>
</reference>
<dbReference type="SUPFAM" id="SSF48179">
    <property type="entry name" value="6-phosphogluconate dehydrogenase C-terminal domain-like"/>
    <property type="match status" value="1"/>
</dbReference>
<dbReference type="Pfam" id="PF02153">
    <property type="entry name" value="PDH_N"/>
    <property type="match status" value="1"/>
</dbReference>
<dbReference type="PANTHER" id="PTHR21363">
    <property type="entry name" value="PREPHENATE DEHYDROGENASE"/>
    <property type="match status" value="1"/>
</dbReference>
<evidence type="ECO:0000313" key="3">
    <source>
        <dbReference type="EMBL" id="MDT0497239.1"/>
    </source>
</evidence>
<protein>
    <submittedName>
        <fullName evidence="3">Prephenate dehydrogenase/arogenate dehydrogenase family protein</fullName>
    </submittedName>
</protein>
<dbReference type="InterPro" id="IPR046826">
    <property type="entry name" value="PDH_N"/>
</dbReference>
<dbReference type="PROSITE" id="PS51176">
    <property type="entry name" value="PDH_ADH"/>
    <property type="match status" value="1"/>
</dbReference>
<dbReference type="PANTHER" id="PTHR21363:SF0">
    <property type="entry name" value="PREPHENATE DEHYDROGENASE [NADP(+)]"/>
    <property type="match status" value="1"/>
</dbReference>
<dbReference type="InterPro" id="IPR046825">
    <property type="entry name" value="PDH_C"/>
</dbReference>
<keyword evidence="1" id="KW-0560">Oxidoreductase</keyword>
<accession>A0ABU2WH93</accession>
<dbReference type="Proteomes" id="UP001254608">
    <property type="component" value="Unassembled WGS sequence"/>
</dbReference>
<dbReference type="SUPFAM" id="SSF51735">
    <property type="entry name" value="NAD(P)-binding Rossmann-fold domains"/>
    <property type="match status" value="1"/>
</dbReference>
<dbReference type="RefSeq" id="WP_311364631.1">
    <property type="nucleotide sequence ID" value="NZ_JAVRIC010000008.1"/>
</dbReference>
<comment type="caution">
    <text evidence="3">The sequence shown here is derived from an EMBL/GenBank/DDBJ whole genome shotgun (WGS) entry which is preliminary data.</text>
</comment>
<dbReference type="Gene3D" id="1.10.3660.10">
    <property type="entry name" value="6-phosphogluconate dehydrogenase C-terminal like domain"/>
    <property type="match status" value="1"/>
</dbReference>
<evidence type="ECO:0000256" key="1">
    <source>
        <dbReference type="ARBA" id="ARBA00023002"/>
    </source>
</evidence>
<evidence type="ECO:0000259" key="2">
    <source>
        <dbReference type="PROSITE" id="PS51176"/>
    </source>
</evidence>
<name>A0ABU2WH93_9GAMM</name>
<evidence type="ECO:0000313" key="4">
    <source>
        <dbReference type="Proteomes" id="UP001254608"/>
    </source>
</evidence>
<gene>
    <name evidence="3" type="ORF">RM530_07655</name>
</gene>
<dbReference type="Pfam" id="PF20463">
    <property type="entry name" value="PDH_C"/>
    <property type="match status" value="1"/>
</dbReference>
<proteinExistence type="predicted"/>
<dbReference type="EMBL" id="JAVRIC010000008">
    <property type="protein sequence ID" value="MDT0497239.1"/>
    <property type="molecule type" value="Genomic_DNA"/>
</dbReference>
<dbReference type="InterPro" id="IPR003099">
    <property type="entry name" value="Prephen_DH"/>
</dbReference>
<dbReference type="InterPro" id="IPR050812">
    <property type="entry name" value="Preph/Arog_dehydrog"/>
</dbReference>
<organism evidence="3 4">
    <name type="scientific">Banduia mediterranea</name>
    <dbReference type="NCBI Taxonomy" id="3075609"/>
    <lineage>
        <taxon>Bacteria</taxon>
        <taxon>Pseudomonadati</taxon>
        <taxon>Pseudomonadota</taxon>
        <taxon>Gammaproteobacteria</taxon>
        <taxon>Nevskiales</taxon>
        <taxon>Algiphilaceae</taxon>
        <taxon>Banduia</taxon>
    </lineage>
</organism>
<dbReference type="InterPro" id="IPR008927">
    <property type="entry name" value="6-PGluconate_DH-like_C_sf"/>
</dbReference>